<dbReference type="EMBL" id="CAXKWB010021916">
    <property type="protein sequence ID" value="CAL4123909.1"/>
    <property type="molecule type" value="Genomic_DNA"/>
</dbReference>
<accession>A0AAV2RJ58</accession>
<name>A0AAV2RJ58_MEGNR</name>
<organism evidence="1 2">
    <name type="scientific">Meganyctiphanes norvegica</name>
    <name type="common">Northern krill</name>
    <name type="synonym">Thysanopoda norvegica</name>
    <dbReference type="NCBI Taxonomy" id="48144"/>
    <lineage>
        <taxon>Eukaryota</taxon>
        <taxon>Metazoa</taxon>
        <taxon>Ecdysozoa</taxon>
        <taxon>Arthropoda</taxon>
        <taxon>Crustacea</taxon>
        <taxon>Multicrustacea</taxon>
        <taxon>Malacostraca</taxon>
        <taxon>Eumalacostraca</taxon>
        <taxon>Eucarida</taxon>
        <taxon>Euphausiacea</taxon>
        <taxon>Euphausiidae</taxon>
        <taxon>Meganyctiphanes</taxon>
    </lineage>
</organism>
<feature type="non-terminal residue" evidence="1">
    <location>
        <position position="123"/>
    </location>
</feature>
<feature type="non-terminal residue" evidence="1">
    <location>
        <position position="1"/>
    </location>
</feature>
<dbReference type="AlphaFoldDB" id="A0AAV2RJ58"/>
<sequence length="123" mass="14336">HVIEEWGDVTPLLHNELIHHYRQIVTLPCRSSDPANVEEDNFKKEKVRKKLLKFLNESEHYTAATILVHFPYDSLHEERAVLLGRLGQHHQALSIYTHTLQDNKRALHYCQTHYTQDGSGSEV</sequence>
<dbReference type="InterPro" id="IPR032914">
    <property type="entry name" value="Vam6/VPS39/TRAP1"/>
</dbReference>
<dbReference type="GO" id="GO:0034058">
    <property type="term" value="P:endosomal vesicle fusion"/>
    <property type="evidence" value="ECO:0007669"/>
    <property type="project" value="TreeGrafter"/>
</dbReference>
<dbReference type="PANTHER" id="PTHR12894:SF49">
    <property type="entry name" value="VAM6_VPS39-LIKE PROTEIN"/>
    <property type="match status" value="1"/>
</dbReference>
<evidence type="ECO:0000313" key="2">
    <source>
        <dbReference type="Proteomes" id="UP001497623"/>
    </source>
</evidence>
<dbReference type="GO" id="GO:0016020">
    <property type="term" value="C:membrane"/>
    <property type="evidence" value="ECO:0007669"/>
    <property type="project" value="TreeGrafter"/>
</dbReference>
<dbReference type="Proteomes" id="UP001497623">
    <property type="component" value="Unassembled WGS sequence"/>
</dbReference>
<proteinExistence type="predicted"/>
<reference evidence="1 2" key="1">
    <citation type="submission" date="2024-05" db="EMBL/GenBank/DDBJ databases">
        <authorList>
            <person name="Wallberg A."/>
        </authorList>
    </citation>
    <scope>NUCLEOTIDE SEQUENCE [LARGE SCALE GENOMIC DNA]</scope>
</reference>
<dbReference type="GO" id="GO:0005737">
    <property type="term" value="C:cytoplasm"/>
    <property type="evidence" value="ECO:0007669"/>
    <property type="project" value="TreeGrafter"/>
</dbReference>
<dbReference type="PANTHER" id="PTHR12894">
    <property type="entry name" value="CNH DOMAIN CONTAINING"/>
    <property type="match status" value="1"/>
</dbReference>
<gene>
    <name evidence="1" type="ORF">MNOR_LOCUS24154</name>
</gene>
<protein>
    <submittedName>
        <fullName evidence="1">Uncharacterized protein</fullName>
    </submittedName>
</protein>
<dbReference type="GO" id="GO:0006914">
    <property type="term" value="P:autophagy"/>
    <property type="evidence" value="ECO:0007669"/>
    <property type="project" value="TreeGrafter"/>
</dbReference>
<comment type="caution">
    <text evidence="1">The sequence shown here is derived from an EMBL/GenBank/DDBJ whole genome shotgun (WGS) entry which is preliminary data.</text>
</comment>
<evidence type="ECO:0000313" key="1">
    <source>
        <dbReference type="EMBL" id="CAL4123909.1"/>
    </source>
</evidence>
<keyword evidence="2" id="KW-1185">Reference proteome</keyword>